<comment type="caution">
    <text evidence="1">The sequence shown here is derived from an EMBL/GenBank/DDBJ whole genome shotgun (WGS) entry which is preliminary data.</text>
</comment>
<keyword evidence="2" id="KW-1185">Reference proteome</keyword>
<name>A0A3S5BPN3_9PLAT</name>
<dbReference type="EMBL" id="CAAALY010014701">
    <property type="protein sequence ID" value="VEL12412.1"/>
    <property type="molecule type" value="Genomic_DNA"/>
</dbReference>
<dbReference type="OrthoDB" id="442731at2759"/>
<dbReference type="Proteomes" id="UP000784294">
    <property type="component" value="Unassembled WGS sequence"/>
</dbReference>
<accession>A0A3S5BPN3</accession>
<organism evidence="1 2">
    <name type="scientific">Protopolystoma xenopodis</name>
    <dbReference type="NCBI Taxonomy" id="117903"/>
    <lineage>
        <taxon>Eukaryota</taxon>
        <taxon>Metazoa</taxon>
        <taxon>Spiralia</taxon>
        <taxon>Lophotrochozoa</taxon>
        <taxon>Platyhelminthes</taxon>
        <taxon>Monogenea</taxon>
        <taxon>Polyopisthocotylea</taxon>
        <taxon>Polystomatidea</taxon>
        <taxon>Polystomatidae</taxon>
        <taxon>Protopolystoma</taxon>
    </lineage>
</organism>
<sequence length="237" mass="26702">MTYSGPLGQTLSFRSHQQHSDAAPMGGGLSRVITPSGLTRDFLRVTGLGIERLLYTPWPGSPGPWVYEWRTGLVASEWLPPNASRAPSIGAGGGEQASFRFLWPSGHRRVTCMPGLQLVTFDSVRIDWRHPDRNIHLRDNSRRGKVETDSSWFGQPSSAAVGLARARRVRIWDLATGFHLHLARRFLGHLVARTWAKHWLPGSRLVHPRLGGLLSWRHTYTYSDNLQVLHLLFLSLF</sequence>
<reference evidence="1" key="1">
    <citation type="submission" date="2018-11" db="EMBL/GenBank/DDBJ databases">
        <authorList>
            <consortium name="Pathogen Informatics"/>
        </authorList>
    </citation>
    <scope>NUCLEOTIDE SEQUENCE</scope>
</reference>
<gene>
    <name evidence="1" type="ORF">PXEA_LOCUS5852</name>
</gene>
<evidence type="ECO:0000313" key="2">
    <source>
        <dbReference type="Proteomes" id="UP000784294"/>
    </source>
</evidence>
<protein>
    <submittedName>
        <fullName evidence="1">Uncharacterized protein</fullName>
    </submittedName>
</protein>
<dbReference type="AlphaFoldDB" id="A0A3S5BPN3"/>
<proteinExistence type="predicted"/>
<evidence type="ECO:0000313" key="1">
    <source>
        <dbReference type="EMBL" id="VEL12412.1"/>
    </source>
</evidence>